<proteinExistence type="predicted"/>
<keyword evidence="1" id="KW-1133">Transmembrane helix</keyword>
<gene>
    <name evidence="2" type="ORF">METZ01_LOCUS19505</name>
</gene>
<sequence>MEPTRLWLLFATVLAVFQFFNSFGMIDDIAFQLQLLEASNGPHEKFLLIPAGFSMEFWGVLELDWRDYVIVGFLIYTLIALRVHRPKEQGEYKPKKKRKRLISVKSGRWLRVSIISLLIGLLSTANKTGRISALVNNVIGGNREGRLVIVDGFPPGFELQEWAPQDYAELTILYLLFLFSLRKGIKIDTSQLVLYDSGTHIERIWVDSDDADRLQRSNIEEGASRINRAFTDLVNMLGAAASLNLAAASLEDGNVKSAFNKWKNLTHAKGKQAKDWKGLSESIDDVGKFKQRDEEE</sequence>
<evidence type="ECO:0000313" key="2">
    <source>
        <dbReference type="EMBL" id="SUZ66651.1"/>
    </source>
</evidence>
<organism evidence="2">
    <name type="scientific">marine metagenome</name>
    <dbReference type="NCBI Taxonomy" id="408172"/>
    <lineage>
        <taxon>unclassified sequences</taxon>
        <taxon>metagenomes</taxon>
        <taxon>ecological metagenomes</taxon>
    </lineage>
</organism>
<reference evidence="2" key="1">
    <citation type="submission" date="2018-05" db="EMBL/GenBank/DDBJ databases">
        <authorList>
            <person name="Lanie J.A."/>
            <person name="Ng W.-L."/>
            <person name="Kazmierczak K.M."/>
            <person name="Andrzejewski T.M."/>
            <person name="Davidsen T.M."/>
            <person name="Wayne K.J."/>
            <person name="Tettelin H."/>
            <person name="Glass J.I."/>
            <person name="Rusch D."/>
            <person name="Podicherti R."/>
            <person name="Tsui H.-C.T."/>
            <person name="Winkler M.E."/>
        </authorList>
    </citation>
    <scope>NUCLEOTIDE SEQUENCE</scope>
</reference>
<feature type="transmembrane region" description="Helical" evidence="1">
    <location>
        <begin position="68"/>
        <end position="85"/>
    </location>
</feature>
<dbReference type="AlphaFoldDB" id="A0A381PHZ8"/>
<name>A0A381PHZ8_9ZZZZ</name>
<evidence type="ECO:0000256" key="1">
    <source>
        <dbReference type="SAM" id="Phobius"/>
    </source>
</evidence>
<accession>A0A381PHZ8</accession>
<dbReference type="EMBL" id="UINC01000990">
    <property type="protein sequence ID" value="SUZ66651.1"/>
    <property type="molecule type" value="Genomic_DNA"/>
</dbReference>
<keyword evidence="1" id="KW-0472">Membrane</keyword>
<feature type="transmembrane region" description="Helical" evidence="1">
    <location>
        <begin position="106"/>
        <end position="125"/>
    </location>
</feature>
<protein>
    <submittedName>
        <fullName evidence="2">Uncharacterized protein</fullName>
    </submittedName>
</protein>
<keyword evidence="1" id="KW-0812">Transmembrane</keyword>